<dbReference type="EMBL" id="JABSTQ010011397">
    <property type="protein sequence ID" value="KAG0411865.1"/>
    <property type="molecule type" value="Genomic_DNA"/>
</dbReference>
<sequence length="313" mass="35452">MAGVASDLEDDSAKPADLRVSQNRRRRRDSDGEGVVAKSASAQSSSSFCISELIGRPNRQGHQRHEKLRHHHHDRHHQEHEQRNHHHPLQQQRHRRYMVDDKDAEDEEEGRCGTAETMESVRSATAEAEAAMPGHGFPVLLDAAVLRSEVISSVPQHQFYIDNNIVQGSLATSRWLDGGQDYSDSLNLTRASTDFGRCDLPLYEHWSGNAVVYNLQKADSPSLLLGRGTGAAMTVPFTKFLLLTQLSVRTIPERRDETRSFPRMREAGPFEYFFAVISTEKVDTTRLTSETDAERSRNHDNVSVYHRIWTRGD</sequence>
<proteinExistence type="predicted"/>
<evidence type="ECO:0000313" key="2">
    <source>
        <dbReference type="Proteomes" id="UP000805193"/>
    </source>
</evidence>
<evidence type="ECO:0000313" key="1">
    <source>
        <dbReference type="EMBL" id="KAG0411865.1"/>
    </source>
</evidence>
<comment type="caution">
    <text evidence="1">The sequence shown here is derived from an EMBL/GenBank/DDBJ whole genome shotgun (WGS) entry which is preliminary data.</text>
</comment>
<name>A0AC60NXG4_IXOPE</name>
<gene>
    <name evidence="1" type="ORF">HPB47_011003</name>
</gene>
<accession>A0AC60NXG4</accession>
<reference evidence="1 2" key="1">
    <citation type="journal article" date="2020" name="Cell">
        <title>Large-Scale Comparative Analyses of Tick Genomes Elucidate Their Genetic Diversity and Vector Capacities.</title>
        <authorList>
            <consortium name="Tick Genome and Microbiome Consortium (TIGMIC)"/>
            <person name="Jia N."/>
            <person name="Wang J."/>
            <person name="Shi W."/>
            <person name="Du L."/>
            <person name="Sun Y."/>
            <person name="Zhan W."/>
            <person name="Jiang J.F."/>
            <person name="Wang Q."/>
            <person name="Zhang B."/>
            <person name="Ji P."/>
            <person name="Bell-Sakyi L."/>
            <person name="Cui X.M."/>
            <person name="Yuan T.T."/>
            <person name="Jiang B.G."/>
            <person name="Yang W.F."/>
            <person name="Lam T.T."/>
            <person name="Chang Q.C."/>
            <person name="Ding S.J."/>
            <person name="Wang X.J."/>
            <person name="Zhu J.G."/>
            <person name="Ruan X.D."/>
            <person name="Zhao L."/>
            <person name="Wei J.T."/>
            <person name="Ye R.Z."/>
            <person name="Que T.C."/>
            <person name="Du C.H."/>
            <person name="Zhou Y.H."/>
            <person name="Cheng J.X."/>
            <person name="Dai P.F."/>
            <person name="Guo W.B."/>
            <person name="Han X.H."/>
            <person name="Huang E.J."/>
            <person name="Li L.F."/>
            <person name="Wei W."/>
            <person name="Gao Y.C."/>
            <person name="Liu J.Z."/>
            <person name="Shao H.Z."/>
            <person name="Wang X."/>
            <person name="Wang C.C."/>
            <person name="Yang T.C."/>
            <person name="Huo Q.B."/>
            <person name="Li W."/>
            <person name="Chen H.Y."/>
            <person name="Chen S.E."/>
            <person name="Zhou L.G."/>
            <person name="Ni X.B."/>
            <person name="Tian J.H."/>
            <person name="Sheng Y."/>
            <person name="Liu T."/>
            <person name="Pan Y.S."/>
            <person name="Xia L.Y."/>
            <person name="Li J."/>
            <person name="Zhao F."/>
            <person name="Cao W.C."/>
        </authorList>
    </citation>
    <scope>NUCLEOTIDE SEQUENCE [LARGE SCALE GENOMIC DNA]</scope>
    <source>
        <strain evidence="1">Iper-2018</strain>
    </source>
</reference>
<dbReference type="Proteomes" id="UP000805193">
    <property type="component" value="Unassembled WGS sequence"/>
</dbReference>
<protein>
    <submittedName>
        <fullName evidence="1">Uncharacterized protein</fullName>
    </submittedName>
</protein>
<keyword evidence="2" id="KW-1185">Reference proteome</keyword>
<organism evidence="1 2">
    <name type="scientific">Ixodes persulcatus</name>
    <name type="common">Taiga tick</name>
    <dbReference type="NCBI Taxonomy" id="34615"/>
    <lineage>
        <taxon>Eukaryota</taxon>
        <taxon>Metazoa</taxon>
        <taxon>Ecdysozoa</taxon>
        <taxon>Arthropoda</taxon>
        <taxon>Chelicerata</taxon>
        <taxon>Arachnida</taxon>
        <taxon>Acari</taxon>
        <taxon>Parasitiformes</taxon>
        <taxon>Ixodida</taxon>
        <taxon>Ixodoidea</taxon>
        <taxon>Ixodidae</taxon>
        <taxon>Ixodinae</taxon>
        <taxon>Ixodes</taxon>
    </lineage>
</organism>